<dbReference type="EMBL" id="CACRXK020003598">
    <property type="protein sequence ID" value="CAB3999483.1"/>
    <property type="molecule type" value="Genomic_DNA"/>
</dbReference>
<reference evidence="1" key="1">
    <citation type="submission" date="2020-04" db="EMBL/GenBank/DDBJ databases">
        <authorList>
            <person name="Alioto T."/>
            <person name="Alioto T."/>
            <person name="Gomez Garrido J."/>
        </authorList>
    </citation>
    <scope>NUCLEOTIDE SEQUENCE</scope>
    <source>
        <strain evidence="1">A484AB</strain>
    </source>
</reference>
<organism evidence="1 2">
    <name type="scientific">Paramuricea clavata</name>
    <name type="common">Red gorgonian</name>
    <name type="synonym">Violescent sea-whip</name>
    <dbReference type="NCBI Taxonomy" id="317549"/>
    <lineage>
        <taxon>Eukaryota</taxon>
        <taxon>Metazoa</taxon>
        <taxon>Cnidaria</taxon>
        <taxon>Anthozoa</taxon>
        <taxon>Octocorallia</taxon>
        <taxon>Malacalcyonacea</taxon>
        <taxon>Plexauridae</taxon>
        <taxon>Paramuricea</taxon>
    </lineage>
</organism>
<keyword evidence="2" id="KW-1185">Reference proteome</keyword>
<name>A0A6S7H8X2_PARCT</name>
<dbReference type="SUPFAM" id="SSF56219">
    <property type="entry name" value="DNase I-like"/>
    <property type="match status" value="1"/>
</dbReference>
<dbReference type="Pfam" id="PF14529">
    <property type="entry name" value="Exo_endo_phos_2"/>
    <property type="match status" value="1"/>
</dbReference>
<dbReference type="InterPro" id="IPR005135">
    <property type="entry name" value="Endo/exonuclease/phosphatase"/>
</dbReference>
<dbReference type="InterPro" id="IPR036691">
    <property type="entry name" value="Endo/exonu/phosph_ase_sf"/>
</dbReference>
<proteinExistence type="predicted"/>
<evidence type="ECO:0000313" key="2">
    <source>
        <dbReference type="Proteomes" id="UP001152795"/>
    </source>
</evidence>
<gene>
    <name evidence="1" type="ORF">PACLA_8A008208</name>
</gene>
<dbReference type="GO" id="GO:0003824">
    <property type="term" value="F:catalytic activity"/>
    <property type="evidence" value="ECO:0007669"/>
    <property type="project" value="InterPro"/>
</dbReference>
<dbReference type="Proteomes" id="UP001152795">
    <property type="component" value="Unassembled WGS sequence"/>
</dbReference>
<sequence length="275" mass="31413">MFSKLSISAWNINGLKHYTLGDKLSNNDFIDNIKDHDLIFLTETWSKEINSIPGFKEISSLTATPKSNSSCRLSGGISLLFKKEFENIISLEKRTKNFLCCRIDNTILDSTKDLFICGVYIPPQNSRYFDEEIFDDLENDVVYFSKKRNVMLLGDFNARTSKLEDFVSKEGNTFINVITETSFQPKMRESFDNYINKHGKCLIEICKNCNLRILNGRTLGDSFGKPTSHSQKGSSVVDYIICGQELTQTIKNFIVKPPTYRSDHSKKSSHSCPYQ</sequence>
<evidence type="ECO:0000313" key="1">
    <source>
        <dbReference type="EMBL" id="CAB3999483.1"/>
    </source>
</evidence>
<accession>A0A6S7H8X2</accession>
<comment type="caution">
    <text evidence="1">The sequence shown here is derived from an EMBL/GenBank/DDBJ whole genome shotgun (WGS) entry which is preliminary data.</text>
</comment>
<dbReference type="AlphaFoldDB" id="A0A6S7H8X2"/>
<dbReference type="OrthoDB" id="8906575at2759"/>
<protein>
    <submittedName>
        <fullName evidence="1">Uncharacterized protein</fullName>
    </submittedName>
</protein>
<dbReference type="Gene3D" id="3.60.10.10">
    <property type="entry name" value="Endonuclease/exonuclease/phosphatase"/>
    <property type="match status" value="1"/>
</dbReference>